<evidence type="ECO:0000313" key="2">
    <source>
        <dbReference type="Proteomes" id="UP001165101"/>
    </source>
</evidence>
<accession>A0ACB5TN08</accession>
<dbReference type="Proteomes" id="UP001165101">
    <property type="component" value="Unassembled WGS sequence"/>
</dbReference>
<sequence length="633" mass="71103">MDSLLSSSSVNDSPTDTTSKLNTVTQSGNANGNGNANGILNKSNHSTTETEDDEDISMISPNDVLNDPKTPLRRRFINQTMTKAQNGQTISPVSQKFKNLSKNLNPRSINFKENDEISTNKDSLNNSSTPLNFKENLNNNTKILDFENKSIINNDDEKIFNGSSIPNLTKYDYKSINLKFTNSEQQQQQQQNINDNDNEDLENSRILNVSEKAHVFFDKNHSLSSPILNLSPRSPNLREKIKIANNISLNNSNLNSISPSTLRYKKLSIKNSINKSPKSNNWKLKNLSKSDIIIEDDNDDNDNDNDNDSIFIQSNQLKQQQQSQQSQQNIEVNSYNTNIDTSKFSLHSLLTDPRVPIVLSLYLQLFFNIVIVSIIGYFIYSFVSTIQADVQNKIDNYAAEVLQEISLCAREYQRNHCDPGNRVPALEKSCMAWETCMKRDPDSVGRAKIGAETFAEIINGFVKPISWKSVFTLFLLTVGSLVFTNVAFEAYRSFSSSSSEKLKTNLNTSNNNANNNAPGLTSSISIGASTPMNSHMINNSNFNESIPISTSPNRLTNDSMMKMMMANNNINTVNNNNNNNNNNFTPLKSPNRSTVRFQDQSQTIMNSPSNLSHHSFQSSFASPQSNRIYRDKY</sequence>
<dbReference type="EMBL" id="BSXV01000970">
    <property type="protein sequence ID" value="GME91292.1"/>
    <property type="molecule type" value="Genomic_DNA"/>
</dbReference>
<keyword evidence="2" id="KW-1185">Reference proteome</keyword>
<gene>
    <name evidence="1" type="ORF">Cboi01_000224400</name>
</gene>
<name>A0ACB5TN08_CANBO</name>
<proteinExistence type="predicted"/>
<evidence type="ECO:0000313" key="1">
    <source>
        <dbReference type="EMBL" id="GME91292.1"/>
    </source>
</evidence>
<organism evidence="1 2">
    <name type="scientific">Candida boidinii</name>
    <name type="common">Yeast</name>
    <dbReference type="NCBI Taxonomy" id="5477"/>
    <lineage>
        <taxon>Eukaryota</taxon>
        <taxon>Fungi</taxon>
        <taxon>Dikarya</taxon>
        <taxon>Ascomycota</taxon>
        <taxon>Saccharomycotina</taxon>
        <taxon>Pichiomycetes</taxon>
        <taxon>Pichiales</taxon>
        <taxon>Pichiaceae</taxon>
        <taxon>Ogataea</taxon>
        <taxon>Ogataea/Candida clade</taxon>
    </lineage>
</organism>
<reference evidence="1" key="1">
    <citation type="submission" date="2023-04" db="EMBL/GenBank/DDBJ databases">
        <title>Candida boidinii NBRC 1967.</title>
        <authorList>
            <person name="Ichikawa N."/>
            <person name="Sato H."/>
            <person name="Tonouchi N."/>
        </authorList>
    </citation>
    <scope>NUCLEOTIDE SEQUENCE</scope>
    <source>
        <strain evidence="1">NBRC 1967</strain>
    </source>
</reference>
<comment type="caution">
    <text evidence="1">The sequence shown here is derived from an EMBL/GenBank/DDBJ whole genome shotgun (WGS) entry which is preliminary data.</text>
</comment>
<protein>
    <submittedName>
        <fullName evidence="1">Unnamed protein product</fullName>
    </submittedName>
</protein>